<evidence type="ECO:0000256" key="1">
    <source>
        <dbReference type="SAM" id="MobiDB-lite"/>
    </source>
</evidence>
<reference evidence="2" key="2">
    <citation type="submission" date="2015-07" db="EMBL/GenBank/DDBJ databases">
        <authorList>
            <person name="Noorani M."/>
        </authorList>
    </citation>
    <scope>NUCLEOTIDE SEQUENCE</scope>
    <source>
        <strain evidence="2">Yugu1</strain>
    </source>
</reference>
<dbReference type="AlphaFoldDB" id="A0A368R6G8"/>
<feature type="compositionally biased region" description="Low complexity" evidence="1">
    <location>
        <begin position="15"/>
        <end position="38"/>
    </location>
</feature>
<feature type="region of interest" description="Disordered" evidence="1">
    <location>
        <begin position="1"/>
        <end position="40"/>
    </location>
</feature>
<gene>
    <name evidence="2" type="ORF">SETIT_5G193000v2</name>
</gene>
<organism evidence="2">
    <name type="scientific">Setaria italica</name>
    <name type="common">Foxtail millet</name>
    <name type="synonym">Panicum italicum</name>
    <dbReference type="NCBI Taxonomy" id="4555"/>
    <lineage>
        <taxon>Eukaryota</taxon>
        <taxon>Viridiplantae</taxon>
        <taxon>Streptophyta</taxon>
        <taxon>Embryophyta</taxon>
        <taxon>Tracheophyta</taxon>
        <taxon>Spermatophyta</taxon>
        <taxon>Magnoliopsida</taxon>
        <taxon>Liliopsida</taxon>
        <taxon>Poales</taxon>
        <taxon>Poaceae</taxon>
        <taxon>PACMAD clade</taxon>
        <taxon>Panicoideae</taxon>
        <taxon>Panicodae</taxon>
        <taxon>Paniceae</taxon>
        <taxon>Cenchrinae</taxon>
        <taxon>Setaria</taxon>
    </lineage>
</organism>
<feature type="compositionally biased region" description="Basic and acidic residues" evidence="1">
    <location>
        <begin position="89"/>
        <end position="102"/>
    </location>
</feature>
<proteinExistence type="predicted"/>
<dbReference type="OrthoDB" id="632669at2759"/>
<name>A0A368R6G8_SETIT</name>
<reference evidence="2" key="1">
    <citation type="journal article" date="2012" name="Nat. Biotechnol.">
        <title>Reference genome sequence of the model plant Setaria.</title>
        <authorList>
            <person name="Bennetzen J.L."/>
            <person name="Schmutz J."/>
            <person name="Wang H."/>
            <person name="Percifield R."/>
            <person name="Hawkins J."/>
            <person name="Pontaroli A.C."/>
            <person name="Estep M."/>
            <person name="Feng L."/>
            <person name="Vaughn J.N."/>
            <person name="Grimwood J."/>
            <person name="Jenkins J."/>
            <person name="Barry K."/>
            <person name="Lindquist E."/>
            <person name="Hellsten U."/>
            <person name="Deshpande S."/>
            <person name="Wang X."/>
            <person name="Wu X."/>
            <person name="Mitros T."/>
            <person name="Triplett J."/>
            <person name="Yang X."/>
            <person name="Ye C.Y."/>
            <person name="Mauro-Herrera M."/>
            <person name="Wang L."/>
            <person name="Li P."/>
            <person name="Sharma M."/>
            <person name="Sharma R."/>
            <person name="Ronald P.C."/>
            <person name="Panaud O."/>
            <person name="Kellogg E.A."/>
            <person name="Brutnell T.P."/>
            <person name="Doust A.N."/>
            <person name="Tuskan G.A."/>
            <person name="Rokhsar D."/>
            <person name="Devos K.M."/>
        </authorList>
    </citation>
    <scope>NUCLEOTIDE SEQUENCE [LARGE SCALE GENOMIC DNA]</scope>
    <source>
        <strain evidence="2">Yugu1</strain>
    </source>
</reference>
<protein>
    <submittedName>
        <fullName evidence="2">Uncharacterized protein</fullName>
    </submittedName>
</protein>
<feature type="region of interest" description="Disordered" evidence="1">
    <location>
        <begin position="89"/>
        <end position="119"/>
    </location>
</feature>
<dbReference type="EMBL" id="CM003532">
    <property type="protein sequence ID" value="RCV25777.1"/>
    <property type="molecule type" value="Genomic_DNA"/>
</dbReference>
<sequence length="119" mass="13434">MYKLKLRRKTDEDIPTMQASPTSPTSTPTMPSTTTPAQVFKGPITRSRAKELQQEVNALLCEVHLNINENYTLPKSSTLLLLSFTTEDDKNTQGNEYKEEPRSNSSSSAEQSERNNHNF</sequence>
<accession>A0A368R6G8</accession>
<evidence type="ECO:0000313" key="2">
    <source>
        <dbReference type="EMBL" id="RCV25777.1"/>
    </source>
</evidence>